<reference evidence="2 3" key="1">
    <citation type="submission" date="2012-12" db="EMBL/GenBank/DDBJ databases">
        <title>Genome assembly of Fulvivirga imtechensis AK7.</title>
        <authorList>
            <person name="Nupur N."/>
            <person name="Khatri I."/>
            <person name="Kumar R."/>
            <person name="Subramanian S."/>
            <person name="Pinnaka A."/>
        </authorList>
    </citation>
    <scope>NUCLEOTIDE SEQUENCE [LARGE SCALE GENOMIC DNA]</scope>
    <source>
        <strain evidence="2 3">AK7</strain>
    </source>
</reference>
<keyword evidence="1" id="KW-0812">Transmembrane</keyword>
<dbReference type="eggNOG" id="COG1555">
    <property type="taxonomic scope" value="Bacteria"/>
</dbReference>
<dbReference type="PANTHER" id="PTHR21180:SF32">
    <property type="entry name" value="ENDONUCLEASE_EXONUCLEASE_PHOSPHATASE FAMILY DOMAIN-CONTAINING PROTEIN 1"/>
    <property type="match status" value="1"/>
</dbReference>
<evidence type="ECO:0000313" key="2">
    <source>
        <dbReference type="EMBL" id="ELR69117.1"/>
    </source>
</evidence>
<keyword evidence="3" id="KW-1185">Reference proteome</keyword>
<organism evidence="2 3">
    <name type="scientific">Fulvivirga imtechensis AK7</name>
    <dbReference type="NCBI Taxonomy" id="1237149"/>
    <lineage>
        <taxon>Bacteria</taxon>
        <taxon>Pseudomonadati</taxon>
        <taxon>Bacteroidota</taxon>
        <taxon>Cytophagia</taxon>
        <taxon>Cytophagales</taxon>
        <taxon>Fulvivirgaceae</taxon>
        <taxon>Fulvivirga</taxon>
    </lineage>
</organism>
<dbReference type="OrthoDB" id="981124at2"/>
<evidence type="ECO:0000256" key="1">
    <source>
        <dbReference type="SAM" id="Phobius"/>
    </source>
</evidence>
<protein>
    <recommendedName>
        <fullName evidence="4">Helix-hairpin-helix domain-containing protein</fullName>
    </recommendedName>
</protein>
<gene>
    <name evidence="2" type="ORF">C900_05506</name>
</gene>
<dbReference type="GO" id="GO:0015627">
    <property type="term" value="C:type II protein secretion system complex"/>
    <property type="evidence" value="ECO:0007669"/>
    <property type="project" value="TreeGrafter"/>
</dbReference>
<dbReference type="PANTHER" id="PTHR21180">
    <property type="entry name" value="ENDONUCLEASE/EXONUCLEASE/PHOSPHATASE FAMILY DOMAIN-CONTAINING PROTEIN 1"/>
    <property type="match status" value="1"/>
</dbReference>
<accession>L8JP07</accession>
<dbReference type="GO" id="GO:0015628">
    <property type="term" value="P:protein secretion by the type II secretion system"/>
    <property type="evidence" value="ECO:0007669"/>
    <property type="project" value="TreeGrafter"/>
</dbReference>
<dbReference type="Proteomes" id="UP000011135">
    <property type="component" value="Unassembled WGS sequence"/>
</dbReference>
<name>L8JP07_9BACT</name>
<evidence type="ECO:0008006" key="4">
    <source>
        <dbReference type="Google" id="ProtNLM"/>
    </source>
</evidence>
<dbReference type="AlphaFoldDB" id="L8JP07"/>
<evidence type="ECO:0000313" key="3">
    <source>
        <dbReference type="Proteomes" id="UP000011135"/>
    </source>
</evidence>
<dbReference type="InterPro" id="IPR051675">
    <property type="entry name" value="Endo/Exo/Phosphatase_dom_1"/>
</dbReference>
<dbReference type="EMBL" id="AMZN01000084">
    <property type="protein sequence ID" value="ELR69117.1"/>
    <property type="molecule type" value="Genomic_DNA"/>
</dbReference>
<dbReference type="SUPFAM" id="SSF47781">
    <property type="entry name" value="RuvA domain 2-like"/>
    <property type="match status" value="3"/>
</dbReference>
<keyword evidence="1" id="KW-0472">Membrane</keyword>
<feature type="transmembrane region" description="Helical" evidence="1">
    <location>
        <begin position="21"/>
        <end position="39"/>
    </location>
</feature>
<keyword evidence="1" id="KW-1133">Transmembrane helix</keyword>
<dbReference type="Gene3D" id="1.10.150.280">
    <property type="entry name" value="AF1531-like domain"/>
    <property type="match status" value="2"/>
</dbReference>
<comment type="caution">
    <text evidence="2">The sequence shown here is derived from an EMBL/GenBank/DDBJ whole genome shotgun (WGS) entry which is preliminary data.</text>
</comment>
<proteinExistence type="predicted"/>
<dbReference type="STRING" id="1237149.C900_05506"/>
<dbReference type="Pfam" id="PF12836">
    <property type="entry name" value="HHH_3"/>
    <property type="match status" value="2"/>
</dbReference>
<dbReference type="InterPro" id="IPR010994">
    <property type="entry name" value="RuvA_2-like"/>
</dbReference>
<sequence>MNRIKFLLRNVFGISKTEANGLVILLPLTLLVILLPLIYNALIYSLPDTEEDGRQLNEVLAEWEQKAAKKEDFQPKLKPFDPNQISGDELIAMGLHERVAHNWQKYLQSGGHFYDVEDVRKIYGIEDSMYQDLSVYIRIPKASKKAGEEPEKLSEESSSYESTRAKPYERKYVNAPTPFDINMADTTDLKKIRGIGSVFSKRIVKYRESLGGFIDKKQLGEVYGLKESLLNHLDSLTFIGTDYPIRYLNINEVTEDQLAHHPYLTRGKAGAIISYRYQHGAFGSLNELYNIHLMDSLTITKISPYLKL</sequence>
<dbReference type="RefSeq" id="WP_009582600.1">
    <property type="nucleotide sequence ID" value="NZ_AMZN01000084.1"/>
</dbReference>